<evidence type="ECO:0000259" key="3">
    <source>
        <dbReference type="Pfam" id="PF13400"/>
    </source>
</evidence>
<keyword evidence="2" id="KW-0472">Membrane</keyword>
<keyword evidence="2" id="KW-1133">Transmembrane helix</keyword>
<dbReference type="RefSeq" id="WP_184483569.1">
    <property type="nucleotide sequence ID" value="NZ_JACHIV010000001.1"/>
</dbReference>
<protein>
    <submittedName>
        <fullName evidence="4">Secretion/DNA translocation related TadE-like protein</fullName>
    </submittedName>
</protein>
<feature type="transmembrane region" description="Helical" evidence="2">
    <location>
        <begin position="40"/>
        <end position="63"/>
    </location>
</feature>
<reference evidence="4 5" key="1">
    <citation type="submission" date="2020-08" db="EMBL/GenBank/DDBJ databases">
        <title>Sequencing the genomes of 1000 actinobacteria strains.</title>
        <authorList>
            <person name="Klenk H.-P."/>
        </authorList>
    </citation>
    <scope>NUCLEOTIDE SEQUENCE [LARGE SCALE GENOMIC DNA]</scope>
    <source>
        <strain evidence="4 5">DSM 45582</strain>
    </source>
</reference>
<dbReference type="NCBIfam" id="TIGR03816">
    <property type="entry name" value="tadE_like_DECH"/>
    <property type="match status" value="1"/>
</dbReference>
<accession>A0A840NPM2</accession>
<feature type="region of interest" description="Disordered" evidence="1">
    <location>
        <begin position="1"/>
        <end position="37"/>
    </location>
</feature>
<feature type="domain" description="Putative Flp pilus-assembly TadG-like N-terminal" evidence="3">
    <location>
        <begin position="40"/>
        <end position="86"/>
    </location>
</feature>
<feature type="compositionally biased region" description="Low complexity" evidence="1">
    <location>
        <begin position="1"/>
        <end position="12"/>
    </location>
</feature>
<feature type="compositionally biased region" description="Basic and acidic residues" evidence="1">
    <location>
        <begin position="20"/>
        <end position="37"/>
    </location>
</feature>
<dbReference type="AlphaFoldDB" id="A0A840NPM2"/>
<evidence type="ECO:0000256" key="1">
    <source>
        <dbReference type="SAM" id="MobiDB-lite"/>
    </source>
</evidence>
<organism evidence="4 5">
    <name type="scientific">Saccharopolyspora gloriosae</name>
    <dbReference type="NCBI Taxonomy" id="455344"/>
    <lineage>
        <taxon>Bacteria</taxon>
        <taxon>Bacillati</taxon>
        <taxon>Actinomycetota</taxon>
        <taxon>Actinomycetes</taxon>
        <taxon>Pseudonocardiales</taxon>
        <taxon>Pseudonocardiaceae</taxon>
        <taxon>Saccharopolyspora</taxon>
    </lineage>
</organism>
<evidence type="ECO:0000313" key="5">
    <source>
        <dbReference type="Proteomes" id="UP000580474"/>
    </source>
</evidence>
<name>A0A840NPM2_9PSEU</name>
<dbReference type="InterPro" id="IPR028087">
    <property type="entry name" value="Tad_N"/>
</dbReference>
<dbReference type="InterPro" id="IPR021202">
    <property type="entry name" value="Rv3654c-like"/>
</dbReference>
<sequence>MTSGAAGAARRAPAVHRRAERRERHERTERRERRERREGGVATVLAAVLTLGLVAIAGFGLVLGSAMLARHRAEGAADLAALGAAARAPRGSEHACAAAGAVADAMRVRLLDCALDGPDARIVVATRAGLGAELLSTQVTARSRAGPVRR</sequence>
<gene>
    <name evidence="4" type="ORF">BJ969_005396</name>
</gene>
<keyword evidence="5" id="KW-1185">Reference proteome</keyword>
<dbReference type="Pfam" id="PF13400">
    <property type="entry name" value="Tad"/>
    <property type="match status" value="1"/>
</dbReference>
<comment type="caution">
    <text evidence="4">The sequence shown here is derived from an EMBL/GenBank/DDBJ whole genome shotgun (WGS) entry which is preliminary data.</text>
</comment>
<proteinExistence type="predicted"/>
<dbReference type="Proteomes" id="UP000580474">
    <property type="component" value="Unassembled WGS sequence"/>
</dbReference>
<keyword evidence="2" id="KW-0812">Transmembrane</keyword>
<evidence type="ECO:0000313" key="4">
    <source>
        <dbReference type="EMBL" id="MBB5072308.1"/>
    </source>
</evidence>
<evidence type="ECO:0000256" key="2">
    <source>
        <dbReference type="SAM" id="Phobius"/>
    </source>
</evidence>
<dbReference type="EMBL" id="JACHIV010000001">
    <property type="protein sequence ID" value="MBB5072308.1"/>
    <property type="molecule type" value="Genomic_DNA"/>
</dbReference>